<sequence>MSNSSYALISEVTLARGDRWLVYRRLQELMIPCWCPADGTLLVEVNHCVDVILLRSAVQQLMASRLELTDWLERCWETQTPCPSNY</sequence>
<dbReference type="Proteomes" id="UP000767446">
    <property type="component" value="Unassembled WGS sequence"/>
</dbReference>
<dbReference type="EMBL" id="JADQBC010000090">
    <property type="protein sequence ID" value="MBR8828842.1"/>
    <property type="molecule type" value="Genomic_DNA"/>
</dbReference>
<dbReference type="AlphaFoldDB" id="A0A941GUR5"/>
<evidence type="ECO:0000313" key="1">
    <source>
        <dbReference type="EMBL" id="MBR8828842.1"/>
    </source>
</evidence>
<evidence type="ECO:0000313" key="2">
    <source>
        <dbReference type="Proteomes" id="UP000767446"/>
    </source>
</evidence>
<proteinExistence type="predicted"/>
<dbReference type="InterPro" id="IPR054637">
    <property type="entry name" value="Asr1405_Asl0597-like"/>
</dbReference>
<name>A0A941GUR5_9CHRO</name>
<comment type="caution">
    <text evidence="1">The sequence shown here is derived from an EMBL/GenBank/DDBJ whole genome shotgun (WGS) entry which is preliminary data.</text>
</comment>
<accession>A0A941GUR5</accession>
<protein>
    <submittedName>
        <fullName evidence="1">Uncharacterized protein</fullName>
    </submittedName>
</protein>
<reference evidence="1" key="1">
    <citation type="submission" date="2021-02" db="EMBL/GenBank/DDBJ databases">
        <title>Metagenome analyses of Stigonema ocellatum DSM 106950, Chlorogloea purpurea SAG 13.99 and Gomphosphaeria aponina DSM 107014.</title>
        <authorList>
            <person name="Marter P."/>
            <person name="Huang S."/>
        </authorList>
    </citation>
    <scope>NUCLEOTIDE SEQUENCE</scope>
    <source>
        <strain evidence="1">JP213</strain>
    </source>
</reference>
<dbReference type="NCBIfam" id="NF045598">
    <property type="entry name" value="asr1405_asl0597"/>
    <property type="match status" value="1"/>
</dbReference>
<gene>
    <name evidence="1" type="ORF">DSM107014_13230</name>
</gene>
<organism evidence="1 2">
    <name type="scientific">Gomphosphaeria aponina SAG 52.96 = DSM 107014</name>
    <dbReference type="NCBI Taxonomy" id="1521640"/>
    <lineage>
        <taxon>Bacteria</taxon>
        <taxon>Bacillati</taxon>
        <taxon>Cyanobacteriota</taxon>
        <taxon>Cyanophyceae</taxon>
        <taxon>Oscillatoriophycideae</taxon>
        <taxon>Chroococcales</taxon>
        <taxon>Gomphosphaeriaceae</taxon>
        <taxon>Gomphosphaeria</taxon>
    </lineage>
</organism>